<dbReference type="PANTHER" id="PTHR43205">
    <property type="entry name" value="PROSTAGLANDIN REDUCTASE"/>
    <property type="match status" value="1"/>
</dbReference>
<proteinExistence type="predicted"/>
<dbReference type="InterPro" id="IPR011032">
    <property type="entry name" value="GroES-like_sf"/>
</dbReference>
<feature type="domain" description="Enoyl reductase (ER)" evidence="2">
    <location>
        <begin position="15"/>
        <end position="330"/>
    </location>
</feature>
<keyword evidence="1" id="KW-0560">Oxidoreductase</keyword>
<dbReference type="EMBL" id="CP017755">
    <property type="protein sequence ID" value="AOZ09187.1"/>
    <property type="molecule type" value="Genomic_DNA"/>
</dbReference>
<evidence type="ECO:0000313" key="4">
    <source>
        <dbReference type="Proteomes" id="UP000177515"/>
    </source>
</evidence>
<evidence type="ECO:0000259" key="2">
    <source>
        <dbReference type="SMART" id="SM00829"/>
    </source>
</evidence>
<protein>
    <recommendedName>
        <fullName evidence="2">Enoyl reductase (ER) domain-containing protein</fullName>
    </recommendedName>
</protein>
<dbReference type="InterPro" id="IPR045010">
    <property type="entry name" value="MDR_fam"/>
</dbReference>
<dbReference type="Proteomes" id="UP000177515">
    <property type="component" value="Chromosome 2"/>
</dbReference>
<dbReference type="Pfam" id="PF16884">
    <property type="entry name" value="ADH_N_2"/>
    <property type="match status" value="1"/>
</dbReference>
<dbReference type="Gene3D" id="3.90.180.10">
    <property type="entry name" value="Medium-chain alcohol dehydrogenases, catalytic domain"/>
    <property type="match status" value="1"/>
</dbReference>
<dbReference type="InterPro" id="IPR013149">
    <property type="entry name" value="ADH-like_C"/>
</dbReference>
<dbReference type="PANTHER" id="PTHR43205:SF42">
    <property type="entry name" value="ALCOHOL DEHYDROGENASE, ZINC-CONTAINING (AFU_ORTHOLOGUE AFUA_7G04530)"/>
    <property type="match status" value="1"/>
</dbReference>
<sequence>MMRNREWRLERRPEGAVSSTDLVLHDSQIGMPDRGQFLVRVTTVSIDPAMRGWMSPLRSYIPPVALGQPMRAISAGVVIASRHAEFPEGTRVTGLFGLREHALSDGLMEGVGVRRIPDDIPDEVALGTCGLAGMTAYFGLFDVGRPAPGDTLVVSAAAGSVGSAVVQLGRLAGCHVIGVASSRRREAVLGDGAHEVVDYTGGDVDQRLKALCRQGIDIYFDNVGGAVLDAALKRINTGGRVVLCGGISQYNARKPVGPANYLALIGQRATMRGFVYFDYESQFAMAEHRLWDWHRSGALRQRVDIVDGIEHALQAIARVFEGSNTGKQLLRLHGATGGES</sequence>
<reference evidence="3 4" key="1">
    <citation type="submission" date="2016-10" db="EMBL/GenBank/DDBJ databases">
        <title>Complete genome sequences of three Cupriavidus strains isolated from various Malaysian environments.</title>
        <authorList>
            <person name="Abdullah A.A.-A."/>
            <person name="Shafie N.A.H."/>
            <person name="Lau N.S."/>
        </authorList>
    </citation>
    <scope>NUCLEOTIDE SEQUENCE [LARGE SCALE GENOMIC DNA]</scope>
    <source>
        <strain evidence="3 4">USMAA1020</strain>
    </source>
</reference>
<dbReference type="Pfam" id="PF00107">
    <property type="entry name" value="ADH_zinc_N"/>
    <property type="match status" value="1"/>
</dbReference>
<dbReference type="SMART" id="SM00829">
    <property type="entry name" value="PKS_ER"/>
    <property type="match status" value="1"/>
</dbReference>
<dbReference type="SUPFAM" id="SSF50129">
    <property type="entry name" value="GroES-like"/>
    <property type="match status" value="1"/>
</dbReference>
<evidence type="ECO:0000256" key="1">
    <source>
        <dbReference type="ARBA" id="ARBA00023002"/>
    </source>
</evidence>
<dbReference type="InterPro" id="IPR020843">
    <property type="entry name" value="ER"/>
</dbReference>
<accession>A0ABN4TPE2</accession>
<dbReference type="Gene3D" id="3.40.50.720">
    <property type="entry name" value="NAD(P)-binding Rossmann-like Domain"/>
    <property type="match status" value="1"/>
</dbReference>
<dbReference type="InterPro" id="IPR041694">
    <property type="entry name" value="ADH_N_2"/>
</dbReference>
<dbReference type="CDD" id="cd05288">
    <property type="entry name" value="PGDH"/>
    <property type="match status" value="1"/>
</dbReference>
<evidence type="ECO:0000313" key="3">
    <source>
        <dbReference type="EMBL" id="AOZ09187.1"/>
    </source>
</evidence>
<name>A0ABN4TPE2_9BURK</name>
<gene>
    <name evidence="3" type="ORF">BKK80_25565</name>
</gene>
<dbReference type="InterPro" id="IPR036291">
    <property type="entry name" value="NAD(P)-bd_dom_sf"/>
</dbReference>
<keyword evidence="4" id="KW-1185">Reference proteome</keyword>
<organism evidence="3 4">
    <name type="scientific">Cupriavidus malaysiensis</name>
    <dbReference type="NCBI Taxonomy" id="367825"/>
    <lineage>
        <taxon>Bacteria</taxon>
        <taxon>Pseudomonadati</taxon>
        <taxon>Pseudomonadota</taxon>
        <taxon>Betaproteobacteria</taxon>
        <taxon>Burkholderiales</taxon>
        <taxon>Burkholderiaceae</taxon>
        <taxon>Cupriavidus</taxon>
    </lineage>
</organism>
<dbReference type="SUPFAM" id="SSF51735">
    <property type="entry name" value="NAD(P)-binding Rossmann-fold domains"/>
    <property type="match status" value="1"/>
</dbReference>